<sequence>MEASEAPSGSGLAHAGAGIRVSSRAQAKSAWRGATRNRFWGNPHRRQTLGSQLNLYIFQGLSLSTEGKTDPALHCGTSPYILSKHTNSQRHPPLFVLLSLYSEQHKIISPSLYTFALVFASLLPTRQYKTPSFEDYWPKLASLPVDIPTTLLQLNKHITHPAFTTMTRSSSAEPAKPSSSSKRKGTRSVSTLTPSQLARKRANDREAQRAIRARTKEHIERLERELEDLRSSQGRDKTVQELLRRNKALEDELCQLKESMGVSMTSSPYSTPTGTTYSTLVRPLDGHDRTCLASPPQQLLTPCPSAYNDDNCGAIPSPRMSPLPSGGADYISDYSQSTQQYVPMPNCEAWASTLPSSVPSPSSSVNTDEYGPAAGYIPTSVPNSMMGTSGVCMVDGKEVKMEYEGMHDMMGSQSYMQQNPPQQQRPQSWHMYPGMYYEGSQNAVISR</sequence>
<dbReference type="Proteomes" id="UP000764110">
    <property type="component" value="Unassembled WGS sequence"/>
</dbReference>
<evidence type="ECO:0000313" key="2">
    <source>
        <dbReference type="EMBL" id="KAH0596679.1"/>
    </source>
</evidence>
<organism evidence="2 3">
    <name type="scientific">Metarhizium humberi</name>
    <dbReference type="NCBI Taxonomy" id="2596975"/>
    <lineage>
        <taxon>Eukaryota</taxon>
        <taxon>Fungi</taxon>
        <taxon>Dikarya</taxon>
        <taxon>Ascomycota</taxon>
        <taxon>Pezizomycotina</taxon>
        <taxon>Sordariomycetes</taxon>
        <taxon>Hypocreomycetidae</taxon>
        <taxon>Hypocreales</taxon>
        <taxon>Clavicipitaceae</taxon>
        <taxon>Metarhizium</taxon>
    </lineage>
</organism>
<dbReference type="AlphaFoldDB" id="A0A9P8MCC9"/>
<comment type="caution">
    <text evidence="2">The sequence shown here is derived from an EMBL/GenBank/DDBJ whole genome shotgun (WGS) entry which is preliminary data.</text>
</comment>
<feature type="region of interest" description="Disordered" evidence="1">
    <location>
        <begin position="163"/>
        <end position="208"/>
    </location>
</feature>
<dbReference type="PANTHER" id="PTHR37012:SF2">
    <property type="entry name" value="BZIP DOMAIN-CONTAINING PROTEIN-RELATED"/>
    <property type="match status" value="1"/>
</dbReference>
<protein>
    <recommendedName>
        <fullName evidence="4">BZIP transcription factor</fullName>
    </recommendedName>
</protein>
<gene>
    <name evidence="2" type="ORF">MHUMG1_05798</name>
</gene>
<feature type="compositionally biased region" description="Polar residues" evidence="1">
    <location>
        <begin position="187"/>
        <end position="196"/>
    </location>
</feature>
<proteinExistence type="predicted"/>
<accession>A0A9P8MCC9</accession>
<keyword evidence="3" id="KW-1185">Reference proteome</keyword>
<feature type="compositionally biased region" description="Low complexity" evidence="1">
    <location>
        <begin position="169"/>
        <end position="180"/>
    </location>
</feature>
<dbReference type="PANTHER" id="PTHR37012">
    <property type="entry name" value="B-ZIP TRANSCRIPTION FACTOR (EUROFUNG)-RELATED"/>
    <property type="match status" value="1"/>
</dbReference>
<evidence type="ECO:0000313" key="3">
    <source>
        <dbReference type="Proteomes" id="UP000764110"/>
    </source>
</evidence>
<dbReference type="SUPFAM" id="SSF57959">
    <property type="entry name" value="Leucine zipper domain"/>
    <property type="match status" value="1"/>
</dbReference>
<dbReference type="GO" id="GO:0003700">
    <property type="term" value="F:DNA-binding transcription factor activity"/>
    <property type="evidence" value="ECO:0007669"/>
    <property type="project" value="InterPro"/>
</dbReference>
<name>A0A9P8MCC9_9HYPO</name>
<dbReference type="InterPro" id="IPR046347">
    <property type="entry name" value="bZIP_sf"/>
</dbReference>
<dbReference type="CDD" id="cd14688">
    <property type="entry name" value="bZIP_YAP"/>
    <property type="match status" value="1"/>
</dbReference>
<reference evidence="2 3" key="1">
    <citation type="submission" date="2020-07" db="EMBL/GenBank/DDBJ databases">
        <title>Metarhizium humberi genome.</title>
        <authorList>
            <person name="Lysoe E."/>
        </authorList>
    </citation>
    <scope>NUCLEOTIDE SEQUENCE [LARGE SCALE GENOMIC DNA]</scope>
    <source>
        <strain evidence="2 3">ESALQ1638</strain>
    </source>
</reference>
<dbReference type="EMBL" id="JACEFI010000009">
    <property type="protein sequence ID" value="KAH0596679.1"/>
    <property type="molecule type" value="Genomic_DNA"/>
</dbReference>
<evidence type="ECO:0008006" key="4">
    <source>
        <dbReference type="Google" id="ProtNLM"/>
    </source>
</evidence>
<evidence type="ECO:0000256" key="1">
    <source>
        <dbReference type="SAM" id="MobiDB-lite"/>
    </source>
</evidence>
<dbReference type="Gene3D" id="1.20.5.170">
    <property type="match status" value="1"/>
</dbReference>